<protein>
    <submittedName>
        <fullName evidence="1">Uncharacterized protein</fullName>
    </submittedName>
</protein>
<evidence type="ECO:0000313" key="2">
    <source>
        <dbReference type="Proteomes" id="UP000615446"/>
    </source>
</evidence>
<proteinExistence type="predicted"/>
<dbReference type="EMBL" id="BLAL01000030">
    <property type="protein sequence ID" value="GES77556.1"/>
    <property type="molecule type" value="Genomic_DNA"/>
</dbReference>
<gene>
    <name evidence="1" type="ORF">RCL2_000491300</name>
</gene>
<name>A0A8H3QFN8_9GLOM</name>
<reference evidence="1" key="1">
    <citation type="submission" date="2019-10" db="EMBL/GenBank/DDBJ databases">
        <title>Conservation and host-specific expression of non-tandemly repeated heterogenous ribosome RNA gene in arbuscular mycorrhizal fungi.</title>
        <authorList>
            <person name="Maeda T."/>
            <person name="Kobayashi Y."/>
            <person name="Nakagawa T."/>
            <person name="Ezawa T."/>
            <person name="Yamaguchi K."/>
            <person name="Bino T."/>
            <person name="Nishimoto Y."/>
            <person name="Shigenobu S."/>
            <person name="Kawaguchi M."/>
        </authorList>
    </citation>
    <scope>NUCLEOTIDE SEQUENCE</scope>
    <source>
        <strain evidence="1">HR1</strain>
    </source>
</reference>
<dbReference type="AlphaFoldDB" id="A0A8H3QFN8"/>
<sequence length="184" mass="21605">MNILSSIKEEINVRKGNFSSIMKNKKKGLSKVFFIYLDVYQKNDILEELNCKESLQTISFVIHISLKDLTSLYYPGKIPFLLSLPNLSIDNYNGKSQKLSNNDQNFLKVEPGKNYRRCIWCINFSFHPKEKERIIFNLKSKRPIPSSLGPEWKCDSISRNVNIWQLHRDECLNYLMSAYNRSQD</sequence>
<evidence type="ECO:0000313" key="1">
    <source>
        <dbReference type="EMBL" id="GES77556.1"/>
    </source>
</evidence>
<dbReference type="Proteomes" id="UP000615446">
    <property type="component" value="Unassembled WGS sequence"/>
</dbReference>
<accession>A0A8H3QFN8</accession>
<organism evidence="1 2">
    <name type="scientific">Rhizophagus clarus</name>
    <dbReference type="NCBI Taxonomy" id="94130"/>
    <lineage>
        <taxon>Eukaryota</taxon>
        <taxon>Fungi</taxon>
        <taxon>Fungi incertae sedis</taxon>
        <taxon>Mucoromycota</taxon>
        <taxon>Glomeromycotina</taxon>
        <taxon>Glomeromycetes</taxon>
        <taxon>Glomerales</taxon>
        <taxon>Glomeraceae</taxon>
        <taxon>Rhizophagus</taxon>
    </lineage>
</organism>
<comment type="caution">
    <text evidence="1">The sequence shown here is derived from an EMBL/GenBank/DDBJ whole genome shotgun (WGS) entry which is preliminary data.</text>
</comment>